<evidence type="ECO:0000313" key="2">
    <source>
        <dbReference type="EMBL" id="MFC0676805.1"/>
    </source>
</evidence>
<reference evidence="2 3" key="1">
    <citation type="submission" date="2024-09" db="EMBL/GenBank/DDBJ databases">
        <authorList>
            <person name="Sun Q."/>
            <person name="Mori K."/>
        </authorList>
    </citation>
    <scope>NUCLEOTIDE SEQUENCE [LARGE SCALE GENOMIC DNA]</scope>
    <source>
        <strain evidence="2 3">KCTC 23076</strain>
    </source>
</reference>
<comment type="caution">
    <text evidence="2">The sequence shown here is derived from an EMBL/GenBank/DDBJ whole genome shotgun (WGS) entry which is preliminary data.</text>
</comment>
<proteinExistence type="predicted"/>
<dbReference type="EMBL" id="JBHLTG010000001">
    <property type="protein sequence ID" value="MFC0676805.1"/>
    <property type="molecule type" value="Genomic_DNA"/>
</dbReference>
<dbReference type="Proteomes" id="UP001589896">
    <property type="component" value="Unassembled WGS sequence"/>
</dbReference>
<name>A0ABV6RII7_9GAMM</name>
<sequence length="221" mass="22633">MLARALFVLLIVLNLGVAAWWLWHEPGSGAAMAGAGGDVPRLELPSERATAVAADAGAEPAPPAAPLPADAVCVGLGPFADATTAVAAQTRLAPQVLQSRIIERSVGTVRGWRVLVPPLPGATEAEAMAERIAAAGFTDYFVMRRGAETNAVALGRYQSESAARRRADALVAAGFPARAEPLGATLQPWLEVALPAGGDATALQTVAGVAQSQPLACETLQ</sequence>
<evidence type="ECO:0000313" key="3">
    <source>
        <dbReference type="Proteomes" id="UP001589896"/>
    </source>
</evidence>
<accession>A0ABV6RII7</accession>
<dbReference type="RefSeq" id="WP_386664651.1">
    <property type="nucleotide sequence ID" value="NZ_JBHLTG010000001.1"/>
</dbReference>
<protein>
    <submittedName>
        <fullName evidence="2">SPOR domain-containing protein</fullName>
    </submittedName>
</protein>
<feature type="domain" description="SPOR" evidence="1">
    <location>
        <begin position="66"/>
        <end position="145"/>
    </location>
</feature>
<dbReference type="InterPro" id="IPR036680">
    <property type="entry name" value="SPOR-like_sf"/>
</dbReference>
<dbReference type="PROSITE" id="PS51724">
    <property type="entry name" value="SPOR"/>
    <property type="match status" value="1"/>
</dbReference>
<organism evidence="2 3">
    <name type="scientific">Lysobacter korlensis</name>
    <dbReference type="NCBI Taxonomy" id="553636"/>
    <lineage>
        <taxon>Bacteria</taxon>
        <taxon>Pseudomonadati</taxon>
        <taxon>Pseudomonadota</taxon>
        <taxon>Gammaproteobacteria</taxon>
        <taxon>Lysobacterales</taxon>
        <taxon>Lysobacteraceae</taxon>
        <taxon>Lysobacter</taxon>
    </lineage>
</organism>
<gene>
    <name evidence="2" type="ORF">ACFFGH_02920</name>
</gene>
<dbReference type="Gene3D" id="3.30.70.1070">
    <property type="entry name" value="Sporulation related repeat"/>
    <property type="match status" value="1"/>
</dbReference>
<keyword evidence="3" id="KW-1185">Reference proteome</keyword>
<dbReference type="InterPro" id="IPR007730">
    <property type="entry name" value="SPOR-like_dom"/>
</dbReference>
<dbReference type="SUPFAM" id="SSF110997">
    <property type="entry name" value="Sporulation related repeat"/>
    <property type="match status" value="1"/>
</dbReference>
<dbReference type="Pfam" id="PF05036">
    <property type="entry name" value="SPOR"/>
    <property type="match status" value="1"/>
</dbReference>
<evidence type="ECO:0000259" key="1">
    <source>
        <dbReference type="PROSITE" id="PS51724"/>
    </source>
</evidence>